<dbReference type="AlphaFoldDB" id="A0A484ZTH6"/>
<sequence length="29" mass="3102">MFITKGGKLVLLLEGSTKNHAAQCVLTDI</sequence>
<reference evidence="1 2" key="1">
    <citation type="submission" date="2019-03" db="EMBL/GenBank/DDBJ databases">
        <authorList>
            <consortium name="Pathogen Informatics"/>
        </authorList>
    </citation>
    <scope>NUCLEOTIDE SEQUENCE [LARGE SCALE GENOMIC DNA]</scope>
    <source>
        <strain evidence="1 2">NCTC12282</strain>
    </source>
</reference>
<evidence type="ECO:0000313" key="2">
    <source>
        <dbReference type="Proteomes" id="UP000373449"/>
    </source>
</evidence>
<gene>
    <name evidence="1" type="ORF">NCTC12282_03422</name>
</gene>
<accession>A0A484ZTH6</accession>
<name>A0A484ZTH6_9GAMM</name>
<evidence type="ECO:0000313" key="1">
    <source>
        <dbReference type="EMBL" id="VFS48879.1"/>
    </source>
</evidence>
<proteinExistence type="predicted"/>
<protein>
    <submittedName>
        <fullName evidence="1">Uncharacterized protein</fullName>
    </submittedName>
</protein>
<dbReference type="Proteomes" id="UP000373449">
    <property type="component" value="Unassembled WGS sequence"/>
</dbReference>
<organism evidence="1 2">
    <name type="scientific">Budvicia aquatica</name>
    <dbReference type="NCBI Taxonomy" id="82979"/>
    <lineage>
        <taxon>Bacteria</taxon>
        <taxon>Pseudomonadati</taxon>
        <taxon>Pseudomonadota</taxon>
        <taxon>Gammaproteobacteria</taxon>
        <taxon>Enterobacterales</taxon>
        <taxon>Budviciaceae</taxon>
        <taxon>Budvicia</taxon>
    </lineage>
</organism>
<dbReference type="EMBL" id="CAADJA010000002">
    <property type="protein sequence ID" value="VFS48879.1"/>
    <property type="molecule type" value="Genomic_DNA"/>
</dbReference>